<dbReference type="SMART" id="SM00448">
    <property type="entry name" value="REC"/>
    <property type="match status" value="1"/>
</dbReference>
<evidence type="ECO:0000256" key="1">
    <source>
        <dbReference type="ARBA" id="ARBA00004496"/>
    </source>
</evidence>
<dbReference type="OrthoDB" id="3197131at2"/>
<keyword evidence="6 9" id="KW-0238">DNA-binding</keyword>
<dbReference type="SUPFAM" id="SSF52172">
    <property type="entry name" value="CheY-like"/>
    <property type="match status" value="1"/>
</dbReference>
<evidence type="ECO:0000313" key="13">
    <source>
        <dbReference type="EMBL" id="GAB49708.1"/>
    </source>
</evidence>
<dbReference type="GO" id="GO:0032993">
    <property type="term" value="C:protein-DNA complex"/>
    <property type="evidence" value="ECO:0007669"/>
    <property type="project" value="TreeGrafter"/>
</dbReference>
<dbReference type="SMART" id="SM00862">
    <property type="entry name" value="Trans_reg_C"/>
    <property type="match status" value="1"/>
</dbReference>
<evidence type="ECO:0000256" key="7">
    <source>
        <dbReference type="ARBA" id="ARBA00023163"/>
    </source>
</evidence>
<keyword evidence="4" id="KW-0902">Two-component regulatory system</keyword>
<dbReference type="RefSeq" id="WP_009483551.1">
    <property type="nucleotide sequence ID" value="NZ_BAFE01000091.1"/>
</dbReference>
<organism evidence="13 14">
    <name type="scientific">Mobilicoccus pelagius NBRC 104925</name>
    <dbReference type="NCBI Taxonomy" id="1089455"/>
    <lineage>
        <taxon>Bacteria</taxon>
        <taxon>Bacillati</taxon>
        <taxon>Actinomycetota</taxon>
        <taxon>Actinomycetes</taxon>
        <taxon>Micrococcales</taxon>
        <taxon>Dermatophilaceae</taxon>
        <taxon>Mobilicoccus</taxon>
    </lineage>
</organism>
<dbReference type="Gene3D" id="3.40.50.2300">
    <property type="match status" value="1"/>
</dbReference>
<evidence type="ECO:0000313" key="14">
    <source>
        <dbReference type="Proteomes" id="UP000004367"/>
    </source>
</evidence>
<sequence>MTRILVVDDEPAIARTLRINLASRGYDVELAADGRSALDSCAEELPDLVVLDLGLPDVDGVEVLRRLRERSAVPVVVLSARHDSDDKVEALDLGADDYVTKPFGMDEFMARLRAALRRGGTEQTEALPPVETPDFILDLRERRATLADGTRVHLTPTEWRLVAALARRRGSLVPHTELLHEVWGPAYGRESNYLRVYANQLRRKLEPVPSEPRYLITEPGLGYRLHVWAAPESVGASGPRDPRGRDENGGRHERGPP</sequence>
<dbReference type="InterPro" id="IPR039420">
    <property type="entry name" value="WalR-like"/>
</dbReference>
<evidence type="ECO:0000259" key="11">
    <source>
        <dbReference type="PROSITE" id="PS50110"/>
    </source>
</evidence>
<evidence type="ECO:0000256" key="8">
    <source>
        <dbReference type="PROSITE-ProRule" id="PRU00169"/>
    </source>
</evidence>
<evidence type="ECO:0000256" key="4">
    <source>
        <dbReference type="ARBA" id="ARBA00023012"/>
    </source>
</evidence>
<evidence type="ECO:0000259" key="12">
    <source>
        <dbReference type="PROSITE" id="PS51755"/>
    </source>
</evidence>
<comment type="subcellular location">
    <subcellularLocation>
        <location evidence="1">Cytoplasm</location>
    </subcellularLocation>
</comment>
<keyword evidence="5" id="KW-0805">Transcription regulation</keyword>
<dbReference type="PROSITE" id="PS50110">
    <property type="entry name" value="RESPONSE_REGULATORY"/>
    <property type="match status" value="1"/>
</dbReference>
<dbReference type="GO" id="GO:0000156">
    <property type="term" value="F:phosphorelay response regulator activity"/>
    <property type="evidence" value="ECO:0007669"/>
    <property type="project" value="TreeGrafter"/>
</dbReference>
<evidence type="ECO:0000256" key="6">
    <source>
        <dbReference type="ARBA" id="ARBA00023125"/>
    </source>
</evidence>
<dbReference type="PANTHER" id="PTHR48111:SF50">
    <property type="entry name" value="KDP OPERON TRANSCRIPTIONAL REGULATORY PROTEIN KDPE"/>
    <property type="match status" value="1"/>
</dbReference>
<keyword evidence="3 8" id="KW-0597">Phosphoprotein</keyword>
<dbReference type="InterPro" id="IPR011006">
    <property type="entry name" value="CheY-like_superfamily"/>
</dbReference>
<dbReference type="GO" id="GO:0005829">
    <property type="term" value="C:cytosol"/>
    <property type="evidence" value="ECO:0007669"/>
    <property type="project" value="TreeGrafter"/>
</dbReference>
<proteinExistence type="predicted"/>
<dbReference type="Gene3D" id="6.10.250.690">
    <property type="match status" value="1"/>
</dbReference>
<protein>
    <submittedName>
        <fullName evidence="13">Two-component response regulator</fullName>
    </submittedName>
</protein>
<evidence type="ECO:0000256" key="5">
    <source>
        <dbReference type="ARBA" id="ARBA00023015"/>
    </source>
</evidence>
<dbReference type="AlphaFoldDB" id="H5UVF0"/>
<dbReference type="EMBL" id="BAFE01000091">
    <property type="protein sequence ID" value="GAB49708.1"/>
    <property type="molecule type" value="Genomic_DNA"/>
</dbReference>
<feature type="compositionally biased region" description="Basic and acidic residues" evidence="10">
    <location>
        <begin position="240"/>
        <end position="257"/>
    </location>
</feature>
<feature type="DNA-binding region" description="OmpR/PhoB-type" evidence="9">
    <location>
        <begin position="127"/>
        <end position="227"/>
    </location>
</feature>
<feature type="region of interest" description="Disordered" evidence="10">
    <location>
        <begin position="232"/>
        <end position="257"/>
    </location>
</feature>
<feature type="domain" description="OmpR/PhoB-type" evidence="12">
    <location>
        <begin position="127"/>
        <end position="227"/>
    </location>
</feature>
<dbReference type="GO" id="GO:0000987">
    <property type="term" value="F:cis-regulatory region sequence-specific DNA binding"/>
    <property type="evidence" value="ECO:0007669"/>
    <property type="project" value="UniProtKB-ARBA"/>
</dbReference>
<comment type="caution">
    <text evidence="13">The sequence shown here is derived from an EMBL/GenBank/DDBJ whole genome shotgun (WGS) entry which is preliminary data.</text>
</comment>
<dbReference type="InterPro" id="IPR036388">
    <property type="entry name" value="WH-like_DNA-bd_sf"/>
</dbReference>
<dbReference type="GO" id="GO:0045893">
    <property type="term" value="P:positive regulation of DNA-templated transcription"/>
    <property type="evidence" value="ECO:0007669"/>
    <property type="project" value="UniProtKB-ARBA"/>
</dbReference>
<evidence type="ECO:0000256" key="9">
    <source>
        <dbReference type="PROSITE-ProRule" id="PRU01091"/>
    </source>
</evidence>
<dbReference type="PANTHER" id="PTHR48111">
    <property type="entry name" value="REGULATOR OF RPOS"/>
    <property type="match status" value="1"/>
</dbReference>
<accession>H5UVF0</accession>
<keyword evidence="7" id="KW-0804">Transcription</keyword>
<keyword evidence="14" id="KW-1185">Reference proteome</keyword>
<dbReference type="Gene3D" id="1.10.10.10">
    <property type="entry name" value="Winged helix-like DNA-binding domain superfamily/Winged helix DNA-binding domain"/>
    <property type="match status" value="1"/>
</dbReference>
<dbReference type="InterPro" id="IPR001789">
    <property type="entry name" value="Sig_transdc_resp-reg_receiver"/>
</dbReference>
<feature type="domain" description="Response regulatory" evidence="11">
    <location>
        <begin position="3"/>
        <end position="116"/>
    </location>
</feature>
<dbReference type="eggNOG" id="COG0745">
    <property type="taxonomic scope" value="Bacteria"/>
</dbReference>
<dbReference type="FunFam" id="3.40.50.2300:FF:000021">
    <property type="entry name" value="Two-component system response regulator KdpE"/>
    <property type="match status" value="1"/>
</dbReference>
<evidence type="ECO:0000256" key="3">
    <source>
        <dbReference type="ARBA" id="ARBA00022553"/>
    </source>
</evidence>
<name>H5UVF0_9MICO</name>
<dbReference type="Pfam" id="PF00486">
    <property type="entry name" value="Trans_reg_C"/>
    <property type="match status" value="1"/>
</dbReference>
<dbReference type="CDD" id="cd17620">
    <property type="entry name" value="REC_OmpR_KdpE-like"/>
    <property type="match status" value="1"/>
</dbReference>
<dbReference type="Proteomes" id="UP000004367">
    <property type="component" value="Unassembled WGS sequence"/>
</dbReference>
<gene>
    <name evidence="13" type="primary">kdpE</name>
    <name evidence="13" type="ORF">MOPEL_132_00740</name>
</gene>
<evidence type="ECO:0000256" key="10">
    <source>
        <dbReference type="SAM" id="MobiDB-lite"/>
    </source>
</evidence>
<dbReference type="InterPro" id="IPR001867">
    <property type="entry name" value="OmpR/PhoB-type_DNA-bd"/>
</dbReference>
<keyword evidence="2" id="KW-0963">Cytoplasm</keyword>
<feature type="modified residue" description="4-aspartylphosphate" evidence="8">
    <location>
        <position position="52"/>
    </location>
</feature>
<dbReference type="STRING" id="1089455.MOPEL_132_00740"/>
<dbReference type="Pfam" id="PF00072">
    <property type="entry name" value="Response_reg"/>
    <property type="match status" value="1"/>
</dbReference>
<dbReference type="PROSITE" id="PS51755">
    <property type="entry name" value="OMPR_PHOB"/>
    <property type="match status" value="1"/>
</dbReference>
<evidence type="ECO:0000256" key="2">
    <source>
        <dbReference type="ARBA" id="ARBA00022490"/>
    </source>
</evidence>
<dbReference type="CDD" id="cd00383">
    <property type="entry name" value="trans_reg_C"/>
    <property type="match status" value="1"/>
</dbReference>
<reference evidence="13 14" key="1">
    <citation type="submission" date="2012-02" db="EMBL/GenBank/DDBJ databases">
        <title>Whole genome shotgun sequence of Mobilicoccus pelagius NBRC 104925.</title>
        <authorList>
            <person name="Yoshida Y."/>
            <person name="Hosoyama A."/>
            <person name="Tsuchikane K."/>
            <person name="Katsumata H."/>
            <person name="Yamazaki S."/>
            <person name="Fujita N."/>
        </authorList>
    </citation>
    <scope>NUCLEOTIDE SEQUENCE [LARGE SCALE GENOMIC DNA]</scope>
    <source>
        <strain evidence="13 14">NBRC 104925</strain>
    </source>
</reference>
<dbReference type="GO" id="GO:0042802">
    <property type="term" value="F:identical protein binding"/>
    <property type="evidence" value="ECO:0007669"/>
    <property type="project" value="UniProtKB-ARBA"/>
</dbReference>